<evidence type="ECO:0000256" key="1">
    <source>
        <dbReference type="SAM" id="Phobius"/>
    </source>
</evidence>
<dbReference type="InterPro" id="IPR005183">
    <property type="entry name" value="DUF305_CopM-like"/>
</dbReference>
<feature type="transmembrane region" description="Helical" evidence="1">
    <location>
        <begin position="6"/>
        <end position="27"/>
    </location>
</feature>
<evidence type="ECO:0000259" key="2">
    <source>
        <dbReference type="Pfam" id="PF03713"/>
    </source>
</evidence>
<organism evidence="3 4">
    <name type="scientific">Maritalea mobilis</name>
    <dbReference type="NCBI Taxonomy" id="483324"/>
    <lineage>
        <taxon>Bacteria</taxon>
        <taxon>Pseudomonadati</taxon>
        <taxon>Pseudomonadota</taxon>
        <taxon>Alphaproteobacteria</taxon>
        <taxon>Hyphomicrobiales</taxon>
        <taxon>Devosiaceae</taxon>
        <taxon>Maritalea</taxon>
    </lineage>
</organism>
<proteinExistence type="predicted"/>
<reference evidence="3 4" key="1">
    <citation type="submission" date="2019-03" db="EMBL/GenBank/DDBJ databases">
        <title>Genomic Encyclopedia of Type Strains, Phase III (KMG-III): the genomes of soil and plant-associated and newly described type strains.</title>
        <authorList>
            <person name="Whitman W."/>
        </authorList>
    </citation>
    <scope>NUCLEOTIDE SEQUENCE [LARGE SCALE GENOMIC DNA]</scope>
    <source>
        <strain evidence="3 4">CGMCC 1.7002</strain>
    </source>
</reference>
<sequence length="158" mass="17617">MSYIRFFAMIITASIVMYAVMYLNSYALDHVFYSQTRMWMTFLMVSTMAVIMLGFMLNMYTNRKANIAIVLGAIVVFGGSLALVRSQSTVDDVSYMRAMIPHHSIALLTSERAQISDPRVRELADEIIAAQEKEIAEMKALIADLEAGSSTPAASENR</sequence>
<feature type="transmembrane region" description="Helical" evidence="1">
    <location>
        <begin position="39"/>
        <end position="59"/>
    </location>
</feature>
<dbReference type="RefSeq" id="WP_133573173.1">
    <property type="nucleotide sequence ID" value="NZ_SNYR01000002.1"/>
</dbReference>
<keyword evidence="4" id="KW-1185">Reference proteome</keyword>
<accession>A0A4R6VL68</accession>
<gene>
    <name evidence="3" type="ORF">ATL17_2260</name>
</gene>
<dbReference type="Proteomes" id="UP000295391">
    <property type="component" value="Unassembled WGS sequence"/>
</dbReference>
<dbReference type="Pfam" id="PF03713">
    <property type="entry name" value="DUF305"/>
    <property type="match status" value="1"/>
</dbReference>
<dbReference type="InterPro" id="IPR012347">
    <property type="entry name" value="Ferritin-like"/>
</dbReference>
<feature type="transmembrane region" description="Helical" evidence="1">
    <location>
        <begin position="65"/>
        <end position="84"/>
    </location>
</feature>
<dbReference type="Gene3D" id="1.20.1260.10">
    <property type="match status" value="1"/>
</dbReference>
<evidence type="ECO:0000313" key="4">
    <source>
        <dbReference type="Proteomes" id="UP000295391"/>
    </source>
</evidence>
<dbReference type="OrthoDB" id="517560at2"/>
<dbReference type="EMBL" id="SNYR01000002">
    <property type="protein sequence ID" value="TDQ64245.1"/>
    <property type="molecule type" value="Genomic_DNA"/>
</dbReference>
<keyword evidence="1" id="KW-0472">Membrane</keyword>
<keyword evidence="1" id="KW-1133">Transmembrane helix</keyword>
<feature type="domain" description="DUF305" evidence="2">
    <location>
        <begin position="92"/>
        <end position="153"/>
    </location>
</feature>
<protein>
    <recommendedName>
        <fullName evidence="2">DUF305 domain-containing protein</fullName>
    </recommendedName>
</protein>
<evidence type="ECO:0000313" key="3">
    <source>
        <dbReference type="EMBL" id="TDQ64245.1"/>
    </source>
</evidence>
<dbReference type="AlphaFoldDB" id="A0A4R6VL68"/>
<keyword evidence="1" id="KW-0812">Transmembrane</keyword>
<name>A0A4R6VL68_9HYPH</name>
<comment type="caution">
    <text evidence="3">The sequence shown here is derived from an EMBL/GenBank/DDBJ whole genome shotgun (WGS) entry which is preliminary data.</text>
</comment>